<keyword evidence="2 6" id="KW-0812">Transmembrane</keyword>
<gene>
    <name evidence="8" type="ORF">WICMUC_001288</name>
</gene>
<keyword evidence="3 6" id="KW-1133">Transmembrane helix</keyword>
<evidence type="ECO:0000259" key="7">
    <source>
        <dbReference type="Pfam" id="PF00324"/>
    </source>
</evidence>
<reference evidence="8" key="2">
    <citation type="submission" date="2021-01" db="EMBL/GenBank/DDBJ databases">
        <authorList>
            <person name="Schikora-Tamarit M.A."/>
        </authorList>
    </citation>
    <scope>NUCLEOTIDE SEQUENCE</scope>
    <source>
        <strain evidence="8">CBS6341</strain>
    </source>
</reference>
<feature type="transmembrane region" description="Helical" evidence="6">
    <location>
        <begin position="395"/>
        <end position="412"/>
    </location>
</feature>
<feature type="transmembrane region" description="Helical" evidence="6">
    <location>
        <begin position="297"/>
        <end position="316"/>
    </location>
</feature>
<dbReference type="Pfam" id="PF00324">
    <property type="entry name" value="AA_permease"/>
    <property type="match status" value="1"/>
</dbReference>
<dbReference type="Gene3D" id="1.20.1740.10">
    <property type="entry name" value="Amino acid/polyamine transporter I"/>
    <property type="match status" value="1"/>
</dbReference>
<feature type="transmembrane region" description="Helical" evidence="6">
    <location>
        <begin position="208"/>
        <end position="226"/>
    </location>
</feature>
<keyword evidence="4 6" id="KW-0472">Membrane</keyword>
<feature type="transmembrane region" description="Helical" evidence="6">
    <location>
        <begin position="465"/>
        <end position="486"/>
    </location>
</feature>
<dbReference type="AlphaFoldDB" id="A0A9P8PWW6"/>
<feature type="domain" description="Amino acid permease/ SLC12A" evidence="7">
    <location>
        <begin position="68"/>
        <end position="525"/>
    </location>
</feature>
<feature type="transmembrane region" description="Helical" evidence="6">
    <location>
        <begin position="498"/>
        <end position="518"/>
    </location>
</feature>
<dbReference type="PANTHER" id="PTHR43341:SF18">
    <property type="entry name" value="AMINO ACID PERMEASE_ SLC12A DOMAIN-CONTAINING PROTEIN"/>
    <property type="match status" value="1"/>
</dbReference>
<feature type="transmembrane region" description="Helical" evidence="6">
    <location>
        <begin position="175"/>
        <end position="196"/>
    </location>
</feature>
<evidence type="ECO:0000313" key="8">
    <source>
        <dbReference type="EMBL" id="KAH3679092.1"/>
    </source>
</evidence>
<name>A0A9P8PWW6_9ASCO</name>
<dbReference type="GO" id="GO:0015171">
    <property type="term" value="F:amino acid transmembrane transporter activity"/>
    <property type="evidence" value="ECO:0007669"/>
    <property type="project" value="TreeGrafter"/>
</dbReference>
<evidence type="ECO:0000313" key="9">
    <source>
        <dbReference type="Proteomes" id="UP000769528"/>
    </source>
</evidence>
<dbReference type="Proteomes" id="UP000769528">
    <property type="component" value="Unassembled WGS sequence"/>
</dbReference>
<keyword evidence="9" id="KW-1185">Reference proteome</keyword>
<feature type="compositionally biased region" description="Polar residues" evidence="5">
    <location>
        <begin position="8"/>
        <end position="25"/>
    </location>
</feature>
<dbReference type="PANTHER" id="PTHR43341">
    <property type="entry name" value="AMINO ACID PERMEASE"/>
    <property type="match status" value="1"/>
</dbReference>
<evidence type="ECO:0000256" key="2">
    <source>
        <dbReference type="ARBA" id="ARBA00022692"/>
    </source>
</evidence>
<proteinExistence type="predicted"/>
<protein>
    <recommendedName>
        <fullName evidence="7">Amino acid permease/ SLC12A domain-containing protein</fullName>
    </recommendedName>
</protein>
<comment type="caution">
    <text evidence="8">The sequence shown here is derived from an EMBL/GenBank/DDBJ whole genome shotgun (WGS) entry which is preliminary data.</text>
</comment>
<reference evidence="8" key="1">
    <citation type="journal article" date="2021" name="Open Biol.">
        <title>Shared evolutionary footprints suggest mitochondrial oxidative damage underlies multiple complex I losses in fungi.</title>
        <authorList>
            <person name="Schikora-Tamarit M.A."/>
            <person name="Marcet-Houben M."/>
            <person name="Nosek J."/>
            <person name="Gabaldon T."/>
        </authorList>
    </citation>
    <scope>NUCLEOTIDE SEQUENCE</scope>
    <source>
        <strain evidence="8">CBS6341</strain>
    </source>
</reference>
<dbReference type="InterPro" id="IPR050524">
    <property type="entry name" value="APC_YAT"/>
</dbReference>
<evidence type="ECO:0000256" key="1">
    <source>
        <dbReference type="ARBA" id="ARBA00004141"/>
    </source>
</evidence>
<dbReference type="GO" id="GO:0016020">
    <property type="term" value="C:membrane"/>
    <property type="evidence" value="ECO:0007669"/>
    <property type="project" value="UniProtKB-SubCell"/>
</dbReference>
<feature type="region of interest" description="Disordered" evidence="5">
    <location>
        <begin position="8"/>
        <end position="27"/>
    </location>
</feature>
<accession>A0A9P8PWW6</accession>
<dbReference type="OrthoDB" id="3900342at2759"/>
<organism evidence="8 9">
    <name type="scientific">Wickerhamomyces mucosus</name>
    <dbReference type="NCBI Taxonomy" id="1378264"/>
    <lineage>
        <taxon>Eukaryota</taxon>
        <taxon>Fungi</taxon>
        <taxon>Dikarya</taxon>
        <taxon>Ascomycota</taxon>
        <taxon>Saccharomycotina</taxon>
        <taxon>Saccharomycetes</taxon>
        <taxon>Phaffomycetales</taxon>
        <taxon>Wickerhamomycetaceae</taxon>
        <taxon>Wickerhamomyces</taxon>
    </lineage>
</organism>
<evidence type="ECO:0000256" key="4">
    <source>
        <dbReference type="ARBA" id="ARBA00023136"/>
    </source>
</evidence>
<dbReference type="InterPro" id="IPR004841">
    <property type="entry name" value="AA-permease/SLC12A_dom"/>
</dbReference>
<evidence type="ECO:0000256" key="3">
    <source>
        <dbReference type="ARBA" id="ARBA00022989"/>
    </source>
</evidence>
<feature type="transmembrane region" description="Helical" evidence="6">
    <location>
        <begin position="144"/>
        <end position="169"/>
    </location>
</feature>
<feature type="transmembrane region" description="Helical" evidence="6">
    <location>
        <begin position="424"/>
        <end position="445"/>
    </location>
</feature>
<sequence>MVSFINKLTASSSKENDSIKQQSSNDEIEVNQLEKDFGVENVEEVDSEESSVFGKDRNRLKQGLEQRHLQMLALVGVFGTGIFLSSGSVLALTGPLGMLIAYSLIAVIVGLNQIAIAEVACLLPVSSATVRHLEQFVDPALGFAYGWINVWGSIMPGEISAAAVVISYWTDISQAVWISIIIVIILLTNSYSVRLYGEIEFTFAMIKIALLAGLIIVSIIITAGGGPNHETIGFRYWKAPDGPMNEYLTTGSLGRFAAFWRALSGTVYSYGGVQSIPSLAAEVKYPRRTIFRACKRIFYRVTILMIITVFSLTLIVSSKNKTIANGSGNASTSPFVVAIHTAGIKVLPDIINAAVLTSAFSVSNTALVGGSRTLFALAVKKQAPAIFLKTNKRGLPYWGMIFVAVFMPLAYMNVSTAAANVFGWFQSLTSANLLIGWIFISLNHIKMSRAMKVQGIPRERLPHTVWFAPQAAWISGIASFVLLLTGGFKNFVHHEFEISSFFSSYFIFPLTFVLYTFWKFFRKTKWLKPEDVDLATLFNDVEENPEPPYEPVRGWNIFALLWS</sequence>
<dbReference type="PIRSF" id="PIRSF006060">
    <property type="entry name" value="AA_transporter"/>
    <property type="match status" value="1"/>
</dbReference>
<evidence type="ECO:0000256" key="5">
    <source>
        <dbReference type="SAM" id="MobiDB-lite"/>
    </source>
</evidence>
<feature type="transmembrane region" description="Helical" evidence="6">
    <location>
        <begin position="99"/>
        <end position="123"/>
    </location>
</feature>
<dbReference type="EMBL" id="JAEUBF010000390">
    <property type="protein sequence ID" value="KAH3679092.1"/>
    <property type="molecule type" value="Genomic_DNA"/>
</dbReference>
<comment type="subcellular location">
    <subcellularLocation>
        <location evidence="1">Membrane</location>
        <topology evidence="1">Multi-pass membrane protein</topology>
    </subcellularLocation>
</comment>
<feature type="transmembrane region" description="Helical" evidence="6">
    <location>
        <begin position="69"/>
        <end position="93"/>
    </location>
</feature>
<evidence type="ECO:0000256" key="6">
    <source>
        <dbReference type="SAM" id="Phobius"/>
    </source>
</evidence>